<accession>T1FIB7</accession>
<evidence type="ECO:0000256" key="2">
    <source>
        <dbReference type="ARBA" id="ARBA00022692"/>
    </source>
</evidence>
<dbReference type="Gene3D" id="1.10.1450.10">
    <property type="entry name" value="Tetraspanin"/>
    <property type="match status" value="1"/>
</dbReference>
<dbReference type="OMA" id="DFPQTYD"/>
<comment type="subcellular location">
    <subcellularLocation>
        <location evidence="1">Membrane</location>
        <topology evidence="1">Multi-pass membrane protein</topology>
    </subcellularLocation>
</comment>
<evidence type="ECO:0000313" key="7">
    <source>
        <dbReference type="EMBL" id="ESN90825.1"/>
    </source>
</evidence>
<feature type="transmembrane region" description="Helical" evidence="6">
    <location>
        <begin position="60"/>
        <end position="84"/>
    </location>
</feature>
<evidence type="ECO:0000256" key="5">
    <source>
        <dbReference type="SAM" id="MobiDB-lite"/>
    </source>
</evidence>
<sequence>MLILEVFITERWRDNLIIISIFLSLFTTLLSFLQICAGVCSISIYDAPLTALEKRAEQDLAYILIVSGLTGCLMHLLGMAVCWSQRFINKRTISHTRLMTLLTLIMILQIILEVASVVLNHKASMLPWAENGQRFQCCGNENFKDWLEIRWFPRDYSISKISKEAPFSCCRRDAQPPCEHDNVLLDLHRAYKGNDEGLLTINKNGCLEVFYQDYSNFIIYGVCIPCCFKIVMLFLLVPIFRYIDTSIYRAIKTGFPQNAEYGYLLAFYEPAPKPKKLTKTDQRVLSLMSLSSVEPTTSYSSKSSDKSPSFFPFSKKSSNNLANLPSMSGTNAKFESEKPASPTNIVVSKSGSSFLTGEMSSEKLAPIKDEVKSPADQSTLHSKPENKSFDKMEPGRKSLDKAKPGNQTISEDKNKSNERLNETVVKGSINKQLQKSSSISIGELKRGPANPEQMNRRFDPAVKT</sequence>
<dbReference type="InterPro" id="IPR008952">
    <property type="entry name" value="Tetraspanin_EC2_sf"/>
</dbReference>
<dbReference type="KEGG" id="hro:HELRODRAFT_182534"/>
<reference evidence="7 9" key="2">
    <citation type="journal article" date="2013" name="Nature">
        <title>Insights into bilaterian evolution from three spiralian genomes.</title>
        <authorList>
            <person name="Simakov O."/>
            <person name="Marletaz F."/>
            <person name="Cho S.J."/>
            <person name="Edsinger-Gonzales E."/>
            <person name="Havlak P."/>
            <person name="Hellsten U."/>
            <person name="Kuo D.H."/>
            <person name="Larsson T."/>
            <person name="Lv J."/>
            <person name="Arendt D."/>
            <person name="Savage R."/>
            <person name="Osoegawa K."/>
            <person name="de Jong P."/>
            <person name="Grimwood J."/>
            <person name="Chapman J.A."/>
            <person name="Shapiro H."/>
            <person name="Aerts A."/>
            <person name="Otillar R.P."/>
            <person name="Terry A.Y."/>
            <person name="Boore J.L."/>
            <person name="Grigoriev I.V."/>
            <person name="Lindberg D.R."/>
            <person name="Seaver E.C."/>
            <person name="Weisblat D.A."/>
            <person name="Putnam N.H."/>
            <person name="Rokhsar D.S."/>
        </authorList>
    </citation>
    <scope>NUCLEOTIDE SEQUENCE</scope>
</reference>
<feature type="compositionally biased region" description="Basic and acidic residues" evidence="5">
    <location>
        <begin position="410"/>
        <end position="421"/>
    </location>
</feature>
<gene>
    <name evidence="8" type="primary">20208566</name>
    <name evidence="7" type="ORF">HELRODRAFT_182534</name>
</gene>
<evidence type="ECO:0000256" key="3">
    <source>
        <dbReference type="ARBA" id="ARBA00022989"/>
    </source>
</evidence>
<feature type="transmembrane region" description="Helical" evidence="6">
    <location>
        <begin position="96"/>
        <end position="119"/>
    </location>
</feature>
<dbReference type="GO" id="GO:0005886">
    <property type="term" value="C:plasma membrane"/>
    <property type="evidence" value="ECO:0000318"/>
    <property type="project" value="GO_Central"/>
</dbReference>
<keyword evidence="9" id="KW-1185">Reference proteome</keyword>
<keyword evidence="4 6" id="KW-0472">Membrane</keyword>
<organism evidence="8 9">
    <name type="scientific">Helobdella robusta</name>
    <name type="common">Californian leech</name>
    <dbReference type="NCBI Taxonomy" id="6412"/>
    <lineage>
        <taxon>Eukaryota</taxon>
        <taxon>Metazoa</taxon>
        <taxon>Spiralia</taxon>
        <taxon>Lophotrochozoa</taxon>
        <taxon>Annelida</taxon>
        <taxon>Clitellata</taxon>
        <taxon>Hirudinea</taxon>
        <taxon>Rhynchobdellida</taxon>
        <taxon>Glossiphoniidae</taxon>
        <taxon>Helobdella</taxon>
    </lineage>
</organism>
<dbReference type="HOGENOM" id="CLU_589617_0_0_1"/>
<dbReference type="EMBL" id="AMQM01008242">
    <property type="status" value="NOT_ANNOTATED_CDS"/>
    <property type="molecule type" value="Genomic_DNA"/>
</dbReference>
<dbReference type="EnsemblMetazoa" id="HelroT182534">
    <property type="protein sequence ID" value="HelroP182534"/>
    <property type="gene ID" value="HelroG182534"/>
</dbReference>
<feature type="compositionally biased region" description="Polar residues" evidence="5">
    <location>
        <begin position="429"/>
        <end position="440"/>
    </location>
</feature>
<feature type="region of interest" description="Disordered" evidence="5">
    <location>
        <begin position="322"/>
        <end position="346"/>
    </location>
</feature>
<evidence type="ECO:0000256" key="6">
    <source>
        <dbReference type="SAM" id="Phobius"/>
    </source>
</evidence>
<dbReference type="Proteomes" id="UP000015101">
    <property type="component" value="Unassembled WGS sequence"/>
</dbReference>
<evidence type="ECO:0000256" key="4">
    <source>
        <dbReference type="ARBA" id="ARBA00023136"/>
    </source>
</evidence>
<dbReference type="GO" id="GO:0072659">
    <property type="term" value="P:protein localization to plasma membrane"/>
    <property type="evidence" value="ECO:0000318"/>
    <property type="project" value="GO_Central"/>
</dbReference>
<dbReference type="AlphaFoldDB" id="T1FIB7"/>
<feature type="compositionally biased region" description="Basic and acidic residues" evidence="5">
    <location>
        <begin position="382"/>
        <end position="403"/>
    </location>
</feature>
<reference evidence="8" key="3">
    <citation type="submission" date="2015-06" db="UniProtKB">
        <authorList>
            <consortium name="EnsemblMetazoa"/>
        </authorList>
    </citation>
    <scope>IDENTIFICATION</scope>
</reference>
<dbReference type="InParanoid" id="T1FIB7"/>
<name>T1FIB7_HELRO</name>
<proteinExistence type="predicted"/>
<dbReference type="InterPro" id="IPR018499">
    <property type="entry name" value="Tetraspanin/Peripherin"/>
</dbReference>
<feature type="region of interest" description="Disordered" evidence="5">
    <location>
        <begin position="365"/>
        <end position="464"/>
    </location>
</feature>
<protein>
    <recommendedName>
        <fullName evidence="10">Tetraspanin</fullName>
    </recommendedName>
</protein>
<evidence type="ECO:0000313" key="8">
    <source>
        <dbReference type="EnsemblMetazoa" id="HelroP182534"/>
    </source>
</evidence>
<dbReference type="EMBL" id="KB097744">
    <property type="protein sequence ID" value="ESN90825.1"/>
    <property type="molecule type" value="Genomic_DNA"/>
</dbReference>
<feature type="transmembrane region" description="Helical" evidence="6">
    <location>
        <begin position="21"/>
        <end position="45"/>
    </location>
</feature>
<feature type="compositionally biased region" description="Polar residues" evidence="5">
    <location>
        <begin position="322"/>
        <end position="333"/>
    </location>
</feature>
<dbReference type="GO" id="GO:0051604">
    <property type="term" value="P:protein maturation"/>
    <property type="evidence" value="ECO:0000318"/>
    <property type="project" value="GO_Central"/>
</dbReference>
<dbReference type="CTD" id="20208566"/>
<dbReference type="GeneID" id="20208566"/>
<evidence type="ECO:0000313" key="9">
    <source>
        <dbReference type="Proteomes" id="UP000015101"/>
    </source>
</evidence>
<dbReference type="RefSeq" id="XP_009031035.1">
    <property type="nucleotide sequence ID" value="XM_009032787.1"/>
</dbReference>
<feature type="transmembrane region" description="Helical" evidence="6">
    <location>
        <begin position="217"/>
        <end position="240"/>
    </location>
</feature>
<reference evidence="9" key="1">
    <citation type="submission" date="2012-12" db="EMBL/GenBank/DDBJ databases">
        <authorList>
            <person name="Hellsten U."/>
            <person name="Grimwood J."/>
            <person name="Chapman J.A."/>
            <person name="Shapiro H."/>
            <person name="Aerts A."/>
            <person name="Otillar R.P."/>
            <person name="Terry A.Y."/>
            <person name="Boore J.L."/>
            <person name="Simakov O."/>
            <person name="Marletaz F."/>
            <person name="Cho S.-J."/>
            <person name="Edsinger-Gonzales E."/>
            <person name="Havlak P."/>
            <person name="Kuo D.-H."/>
            <person name="Larsson T."/>
            <person name="Lv J."/>
            <person name="Arendt D."/>
            <person name="Savage R."/>
            <person name="Osoegawa K."/>
            <person name="de Jong P."/>
            <person name="Lindberg D.R."/>
            <person name="Seaver E.C."/>
            <person name="Weisblat D.A."/>
            <person name="Putnam N.H."/>
            <person name="Grigoriev I.V."/>
            <person name="Rokhsar D.S."/>
        </authorList>
    </citation>
    <scope>NUCLEOTIDE SEQUENCE</scope>
</reference>
<keyword evidence="3 6" id="KW-1133">Transmembrane helix</keyword>
<dbReference type="OrthoDB" id="9836210at2759"/>
<evidence type="ECO:0000256" key="1">
    <source>
        <dbReference type="ARBA" id="ARBA00004141"/>
    </source>
</evidence>
<keyword evidence="2 6" id="KW-0812">Transmembrane</keyword>
<dbReference type="Pfam" id="PF00335">
    <property type="entry name" value="Tetraspanin"/>
    <property type="match status" value="1"/>
</dbReference>
<evidence type="ECO:0008006" key="10">
    <source>
        <dbReference type="Google" id="ProtNLM"/>
    </source>
</evidence>
<feature type="compositionally biased region" description="Basic and acidic residues" evidence="5">
    <location>
        <begin position="454"/>
        <end position="464"/>
    </location>
</feature>